<dbReference type="AlphaFoldDB" id="I9AQR5"/>
<dbReference type="Pfam" id="PF14296">
    <property type="entry name" value="O-ag_pol_Wzy"/>
    <property type="match status" value="1"/>
</dbReference>
<feature type="transmembrane region" description="Helical" evidence="1">
    <location>
        <begin position="69"/>
        <end position="93"/>
    </location>
</feature>
<evidence type="ECO:0000256" key="1">
    <source>
        <dbReference type="SAM" id="Phobius"/>
    </source>
</evidence>
<feature type="transmembrane region" description="Helical" evidence="1">
    <location>
        <begin position="416"/>
        <end position="436"/>
    </location>
</feature>
<sequence>FGGIIRAISRDCHQMKAVYFIFFCFCIAIAYCICFEFFLCASILFLLSQSIIGLYWLHRINGGFYFQDIRVFFICTYSLYSIFLPLVELFGLLSLFENLMPQVTLLYASGLFGFNLVNMLRPIQLKNSISQKSKIPGVTFILVALFCLVAFSFIYMKLSGIAIFNFSEMSSRTELGQKISQLWIVVTFLVVLVINLLVFYFKKLTHIQKIYFLVIVLFYFIFQISLGNRREIATILFFICSYYLVYKKKRINISFLILALVLFVLSFYVTIYRDENVKALAASDAFKIVLASNEFVYPIQTTAYIINDSWNLRFGMTYIILPLQILIPRFIYPNKPSTLGGEFIEKTFGDNYMGFAYTPVSEAYLNFGIIGPFIMMSILAYIFTLIIKKGHNGLGFYYFLLYSFVFDFCRGDFSSIFYALLITYVLGYRFFNYLLAIKIKIK</sequence>
<evidence type="ECO:0000313" key="2">
    <source>
        <dbReference type="EMBL" id="EIY89980.1"/>
    </source>
</evidence>
<feature type="transmembrane region" description="Helical" evidence="1">
    <location>
        <begin position="253"/>
        <end position="271"/>
    </location>
</feature>
<feature type="transmembrane region" description="Helical" evidence="1">
    <location>
        <begin position="182"/>
        <end position="201"/>
    </location>
</feature>
<gene>
    <name evidence="2" type="ORF">HMPREF1080_04074</name>
</gene>
<feature type="transmembrane region" description="Helical" evidence="1">
    <location>
        <begin position="20"/>
        <end position="48"/>
    </location>
</feature>
<feature type="non-terminal residue" evidence="2">
    <location>
        <position position="1"/>
    </location>
</feature>
<feature type="transmembrane region" description="Helical" evidence="1">
    <location>
        <begin position="99"/>
        <end position="117"/>
    </location>
</feature>
<dbReference type="InterPro" id="IPR029468">
    <property type="entry name" value="O-ag_pol_Wzy"/>
</dbReference>
<feature type="transmembrane region" description="Helical" evidence="1">
    <location>
        <begin position="210"/>
        <end position="226"/>
    </location>
</feature>
<name>I9AQR5_BACFG</name>
<evidence type="ECO:0008006" key="4">
    <source>
        <dbReference type="Google" id="ProtNLM"/>
    </source>
</evidence>
<proteinExistence type="predicted"/>
<dbReference type="HOGENOM" id="CLU_618980_0_0_10"/>
<dbReference type="EMBL" id="AGXP01000047">
    <property type="protein sequence ID" value="EIY89980.1"/>
    <property type="molecule type" value="Genomic_DNA"/>
</dbReference>
<organism evidence="2 3">
    <name type="scientific">Bacteroides fragilis CL05T12C13</name>
    <dbReference type="NCBI Taxonomy" id="997881"/>
    <lineage>
        <taxon>Bacteria</taxon>
        <taxon>Pseudomonadati</taxon>
        <taxon>Bacteroidota</taxon>
        <taxon>Bacteroidia</taxon>
        <taxon>Bacteroidales</taxon>
        <taxon>Bacteroidaceae</taxon>
        <taxon>Bacteroides</taxon>
    </lineage>
</organism>
<feature type="transmembrane region" description="Helical" evidence="1">
    <location>
        <begin position="394"/>
        <end position="410"/>
    </location>
</feature>
<feature type="transmembrane region" description="Helical" evidence="1">
    <location>
        <begin position="232"/>
        <end position="246"/>
    </location>
</feature>
<feature type="transmembrane region" description="Helical" evidence="1">
    <location>
        <begin position="363"/>
        <end position="387"/>
    </location>
</feature>
<comment type="caution">
    <text evidence="2">The sequence shown here is derived from an EMBL/GenBank/DDBJ whole genome shotgun (WGS) entry which is preliminary data.</text>
</comment>
<keyword evidence="1" id="KW-0472">Membrane</keyword>
<dbReference type="PATRIC" id="fig|997881.3.peg.4295"/>
<evidence type="ECO:0000313" key="3">
    <source>
        <dbReference type="Proteomes" id="UP000003917"/>
    </source>
</evidence>
<dbReference type="Proteomes" id="UP000003917">
    <property type="component" value="Unassembled WGS sequence"/>
</dbReference>
<protein>
    <recommendedName>
        <fullName evidence="4">Oligosaccharide repeat unit polymerase</fullName>
    </recommendedName>
</protein>
<dbReference type="RefSeq" id="WP_005804974.1">
    <property type="nucleotide sequence ID" value="NZ_JH724199.1"/>
</dbReference>
<feature type="transmembrane region" description="Helical" evidence="1">
    <location>
        <begin position="138"/>
        <end position="162"/>
    </location>
</feature>
<accession>I9AQR5</accession>
<reference evidence="2 3" key="1">
    <citation type="submission" date="2012-02" db="EMBL/GenBank/DDBJ databases">
        <title>The Genome Sequence of Bacteroides fragilis CL05T12C13.</title>
        <authorList>
            <consortium name="The Broad Institute Genome Sequencing Platform"/>
            <person name="Earl A."/>
            <person name="Ward D."/>
            <person name="Feldgarden M."/>
            <person name="Gevers D."/>
            <person name="Zitomersky N.L."/>
            <person name="Coyne M.J."/>
            <person name="Comstock L.E."/>
            <person name="Young S.K."/>
            <person name="Zeng Q."/>
            <person name="Gargeya S."/>
            <person name="Fitzgerald M."/>
            <person name="Haas B."/>
            <person name="Abouelleil A."/>
            <person name="Alvarado L."/>
            <person name="Arachchi H.M."/>
            <person name="Berlin A."/>
            <person name="Chapman S.B."/>
            <person name="Gearin G."/>
            <person name="Goldberg J."/>
            <person name="Griggs A."/>
            <person name="Gujja S."/>
            <person name="Hansen M."/>
            <person name="Heiman D."/>
            <person name="Howarth C."/>
            <person name="Larimer J."/>
            <person name="Lui A."/>
            <person name="MacDonald P.J.P."/>
            <person name="McCowen C."/>
            <person name="Montmayeur A."/>
            <person name="Murphy C."/>
            <person name="Neiman D."/>
            <person name="Pearson M."/>
            <person name="Priest M."/>
            <person name="Roberts A."/>
            <person name="Saif S."/>
            <person name="Shea T."/>
            <person name="Sisk P."/>
            <person name="Stolte C."/>
            <person name="Sykes S."/>
            <person name="Wortman J."/>
            <person name="Nusbaum C."/>
            <person name="Birren B."/>
        </authorList>
    </citation>
    <scope>NUCLEOTIDE SEQUENCE [LARGE SCALE GENOMIC DNA]</scope>
    <source>
        <strain evidence="2 3">CL05T12C13</strain>
    </source>
</reference>
<keyword evidence="1" id="KW-1133">Transmembrane helix</keyword>
<keyword evidence="1" id="KW-0812">Transmembrane</keyword>
<dbReference type="NCBIfam" id="TIGR04370">
    <property type="entry name" value="glyco_rpt_poly"/>
    <property type="match status" value="1"/>
</dbReference>